<evidence type="ECO:0000313" key="2">
    <source>
        <dbReference type="Proteomes" id="UP000000607"/>
    </source>
</evidence>
<dbReference type="KEGG" id="msu:MS0766"/>
<accession>Q65UI7</accession>
<evidence type="ECO:0000313" key="1">
    <source>
        <dbReference type="EMBL" id="AAU37373.1"/>
    </source>
</evidence>
<dbReference type="EMBL" id="AE016827">
    <property type="protein sequence ID" value="AAU37373.1"/>
    <property type="molecule type" value="Genomic_DNA"/>
</dbReference>
<keyword evidence="2" id="KW-1185">Reference proteome</keyword>
<sequence>MHSIEIKGRILIIFCSITSKIDILIKKYYIKLNNI</sequence>
<gene>
    <name evidence="1" type="ordered locus">MS0766</name>
</gene>
<name>Q65UI7_MANSM</name>
<organism evidence="1 2">
    <name type="scientific">Mannheimia succiniciproducens (strain KCTC 0769BP / MBEL55E)</name>
    <dbReference type="NCBI Taxonomy" id="221988"/>
    <lineage>
        <taxon>Bacteria</taxon>
        <taxon>Pseudomonadati</taxon>
        <taxon>Pseudomonadota</taxon>
        <taxon>Gammaproteobacteria</taxon>
        <taxon>Pasteurellales</taxon>
        <taxon>Pasteurellaceae</taxon>
        <taxon>Basfia</taxon>
    </lineage>
</organism>
<protein>
    <submittedName>
        <fullName evidence="1">Uncharacterized protein</fullName>
    </submittedName>
</protein>
<dbReference type="AlphaFoldDB" id="Q65UI7"/>
<dbReference type="HOGENOM" id="CLU_3365754_0_0_6"/>
<reference evidence="1 2" key="1">
    <citation type="journal article" date="2004" name="Nat. Biotechnol.">
        <title>The genome sequence of the capnophilic rumen bacterium Mannheimia succiniciproducens.</title>
        <authorList>
            <person name="Hong S.H."/>
            <person name="Kim J.S."/>
            <person name="Lee S.Y."/>
            <person name="In Y.H."/>
            <person name="Choi S.S."/>
            <person name="Rih J.-K."/>
            <person name="Kim C.H."/>
            <person name="Jeong H."/>
            <person name="Hur C.G."/>
            <person name="Kim J.J."/>
        </authorList>
    </citation>
    <scope>NUCLEOTIDE SEQUENCE [LARGE SCALE GENOMIC DNA]</scope>
    <source>
        <strain evidence="2">KCTC 0769BP / MBEL55E</strain>
    </source>
</reference>
<dbReference type="Proteomes" id="UP000000607">
    <property type="component" value="Chromosome"/>
</dbReference>
<proteinExistence type="predicted"/>